<dbReference type="NCBIfam" id="TIGR00801">
    <property type="entry name" value="ncs2"/>
    <property type="match status" value="1"/>
</dbReference>
<feature type="transmembrane region" description="Helical" evidence="8">
    <location>
        <begin position="123"/>
        <end position="144"/>
    </location>
</feature>
<dbReference type="RefSeq" id="WP_068588026.1">
    <property type="nucleotide sequence ID" value="NZ_FTNK01000007.1"/>
</dbReference>
<keyword evidence="10" id="KW-1185">Reference proteome</keyword>
<evidence type="ECO:0000256" key="8">
    <source>
        <dbReference type="SAM" id="Phobius"/>
    </source>
</evidence>
<dbReference type="NCBIfam" id="NF007995">
    <property type="entry name" value="PRK10720.1"/>
    <property type="match status" value="1"/>
</dbReference>
<dbReference type="PROSITE" id="PS01116">
    <property type="entry name" value="XANTH_URACIL_PERMASE"/>
    <property type="match status" value="1"/>
</dbReference>
<feature type="transmembrane region" description="Helical" evidence="8">
    <location>
        <begin position="89"/>
        <end position="111"/>
    </location>
</feature>
<feature type="transmembrane region" description="Helical" evidence="8">
    <location>
        <begin position="191"/>
        <end position="208"/>
    </location>
</feature>
<evidence type="ECO:0000256" key="3">
    <source>
        <dbReference type="ARBA" id="ARBA00022448"/>
    </source>
</evidence>
<keyword evidence="7 8" id="KW-0472">Membrane</keyword>
<evidence type="ECO:0000256" key="2">
    <source>
        <dbReference type="ARBA" id="ARBA00008821"/>
    </source>
</evidence>
<dbReference type="InterPro" id="IPR006042">
    <property type="entry name" value="Xan_ur_permease"/>
</dbReference>
<proteinExistence type="inferred from homology"/>
<keyword evidence="3" id="KW-0813">Transport</keyword>
<comment type="similarity">
    <text evidence="2">Belongs to the nucleobase:cation symporter-2 (NCS2) (TC 2.A.40) family.</text>
</comment>
<dbReference type="PANTHER" id="PTHR42810">
    <property type="entry name" value="PURINE PERMEASE C1399.01C-RELATED"/>
    <property type="match status" value="1"/>
</dbReference>
<dbReference type="Pfam" id="PF00860">
    <property type="entry name" value="Xan_ur_permease"/>
    <property type="match status" value="1"/>
</dbReference>
<reference evidence="9 10" key="1">
    <citation type="submission" date="2017-01" db="EMBL/GenBank/DDBJ databases">
        <authorList>
            <person name="Varghese N."/>
            <person name="Submissions S."/>
        </authorList>
    </citation>
    <scope>NUCLEOTIDE SEQUENCE [LARGE SCALE GENOMIC DNA]</scope>
    <source>
        <strain evidence="9 10">ATCC 23464</strain>
    </source>
</reference>
<evidence type="ECO:0000256" key="5">
    <source>
        <dbReference type="ARBA" id="ARBA00022692"/>
    </source>
</evidence>
<name>A0ABY1K204_9BACL</name>
<feature type="transmembrane region" description="Helical" evidence="8">
    <location>
        <begin position="40"/>
        <end position="59"/>
    </location>
</feature>
<evidence type="ECO:0000313" key="10">
    <source>
        <dbReference type="Proteomes" id="UP000186666"/>
    </source>
</evidence>
<sequence length="434" mass="45590">MQREIQVNERLPLGPGFILSLQHLFAMFGSTVLVPNLFHVDPGMILLMNGIGTLFYILICKGKIPAYLGSSFAFISPVSLLILKDPDQGYSFALGAFIVTGVIFCIVALIVKLVGTAWIDVVFPPAVMGAIVATIGLELVPVAARMAGLIAPENVATASWTPNMPTIIISMTTLGVTIIGALVFRGFPKIIHILIGIVTGYGLAYFMGEVNTSAIAGANFFATPHITTPSWNFSVILTIIPVSLVVIVEHIGHLLVTSSIVGKDLNKDPGLHRSLLGNGISTIVSGFVGSTPNTTYGENIGVMALTKVYSVFVIGGAAVIAIFLSFSGTFSSVISNIPHAVMGGVSLLLFGVIAASGLRIFVEQKVDFSKASNMILATLVLVIGLSGATLHIGTVELKGMALATIVGIVLSLFIKLLEVIGLSNEKEDASNVDK</sequence>
<gene>
    <name evidence="9" type="ORF">SAMN05421578_107260</name>
</gene>
<comment type="subcellular location">
    <subcellularLocation>
        <location evidence="1">Cell membrane</location>
        <topology evidence="1">Multi-pass membrane protein</topology>
    </subcellularLocation>
</comment>
<feature type="transmembrane region" description="Helical" evidence="8">
    <location>
        <begin position="374"/>
        <end position="393"/>
    </location>
</feature>
<dbReference type="PANTHER" id="PTHR42810:SF4">
    <property type="entry name" value="URIC ACID TRANSPORTER UACT"/>
    <property type="match status" value="1"/>
</dbReference>
<dbReference type="Proteomes" id="UP000186666">
    <property type="component" value="Unassembled WGS sequence"/>
</dbReference>
<dbReference type="InterPro" id="IPR006043">
    <property type="entry name" value="NCS2"/>
</dbReference>
<evidence type="ECO:0000256" key="6">
    <source>
        <dbReference type="ARBA" id="ARBA00022989"/>
    </source>
</evidence>
<comment type="caution">
    <text evidence="9">The sequence shown here is derived from an EMBL/GenBank/DDBJ whole genome shotgun (WGS) entry which is preliminary data.</text>
</comment>
<feature type="transmembrane region" description="Helical" evidence="8">
    <location>
        <begin position="399"/>
        <end position="417"/>
    </location>
</feature>
<feature type="transmembrane region" description="Helical" evidence="8">
    <location>
        <begin position="12"/>
        <end position="34"/>
    </location>
</feature>
<feature type="transmembrane region" description="Helical" evidence="8">
    <location>
        <begin position="164"/>
        <end position="184"/>
    </location>
</feature>
<accession>A0ABY1K204</accession>
<feature type="transmembrane region" description="Helical" evidence="8">
    <location>
        <begin position="66"/>
        <end position="83"/>
    </location>
</feature>
<feature type="transmembrane region" description="Helical" evidence="8">
    <location>
        <begin position="340"/>
        <end position="362"/>
    </location>
</feature>
<keyword evidence="6 8" id="KW-1133">Transmembrane helix</keyword>
<evidence type="ECO:0000256" key="7">
    <source>
        <dbReference type="ARBA" id="ARBA00023136"/>
    </source>
</evidence>
<keyword evidence="4" id="KW-1003">Cell membrane</keyword>
<evidence type="ECO:0000256" key="4">
    <source>
        <dbReference type="ARBA" id="ARBA00022475"/>
    </source>
</evidence>
<protein>
    <submittedName>
        <fullName evidence="9">Uracil permease</fullName>
    </submittedName>
</protein>
<feature type="transmembrane region" description="Helical" evidence="8">
    <location>
        <begin position="228"/>
        <end position="248"/>
    </location>
</feature>
<feature type="transmembrane region" description="Helical" evidence="8">
    <location>
        <begin position="308"/>
        <end position="334"/>
    </location>
</feature>
<evidence type="ECO:0000313" key="9">
    <source>
        <dbReference type="EMBL" id="SIR14490.1"/>
    </source>
</evidence>
<keyword evidence="5 8" id="KW-0812">Transmembrane</keyword>
<dbReference type="EMBL" id="FTNK01000007">
    <property type="protein sequence ID" value="SIR14490.1"/>
    <property type="molecule type" value="Genomic_DNA"/>
</dbReference>
<organism evidence="9 10">
    <name type="scientific">Paenibacillus macquariensis</name>
    <dbReference type="NCBI Taxonomy" id="948756"/>
    <lineage>
        <taxon>Bacteria</taxon>
        <taxon>Bacillati</taxon>
        <taxon>Bacillota</taxon>
        <taxon>Bacilli</taxon>
        <taxon>Bacillales</taxon>
        <taxon>Paenibacillaceae</taxon>
        <taxon>Paenibacillus</taxon>
    </lineage>
</organism>
<evidence type="ECO:0000256" key="1">
    <source>
        <dbReference type="ARBA" id="ARBA00004651"/>
    </source>
</evidence>